<evidence type="ECO:0000313" key="6">
    <source>
        <dbReference type="Proteomes" id="UP001528912"/>
    </source>
</evidence>
<dbReference type="PANTHER" id="PTHR41775">
    <property type="entry name" value="SECRETED PROTEIN-RELATED"/>
    <property type="match status" value="1"/>
</dbReference>
<evidence type="ECO:0000259" key="4">
    <source>
        <dbReference type="Pfam" id="PF20774"/>
    </source>
</evidence>
<protein>
    <submittedName>
        <fullName evidence="5">Immune inhibitor A</fullName>
    </submittedName>
</protein>
<dbReference type="Pfam" id="PF20773">
    <property type="entry name" value="InhA-like_MAM"/>
    <property type="match status" value="1"/>
</dbReference>
<name>A0ABT6C2P7_9MICO</name>
<feature type="compositionally biased region" description="Basic and acidic residues" evidence="1">
    <location>
        <begin position="43"/>
        <end position="52"/>
    </location>
</feature>
<dbReference type="NCBIfam" id="TIGR03296">
    <property type="entry name" value="M6dom_TIGR03296"/>
    <property type="match status" value="1"/>
</dbReference>
<gene>
    <name evidence="5" type="ORF">P4R38_02370</name>
</gene>
<dbReference type="RefSeq" id="WP_277190885.1">
    <property type="nucleotide sequence ID" value="NZ_JAROAV010000008.1"/>
</dbReference>
<evidence type="ECO:0000313" key="5">
    <source>
        <dbReference type="EMBL" id="MDF8263090.1"/>
    </source>
</evidence>
<feature type="signal peptide" evidence="2">
    <location>
        <begin position="1"/>
        <end position="27"/>
    </location>
</feature>
<dbReference type="PIRSF" id="PIRSF007519">
    <property type="entry name" value="Protease_InhA"/>
    <property type="match status" value="1"/>
</dbReference>
<dbReference type="InterPro" id="IPR008757">
    <property type="entry name" value="Peptidase_M6-like_domain"/>
</dbReference>
<keyword evidence="6" id="KW-1185">Reference proteome</keyword>
<dbReference type="Pfam" id="PF20774">
    <property type="entry name" value="InhA-like_VEG"/>
    <property type="match status" value="1"/>
</dbReference>
<organism evidence="5 6">
    <name type="scientific">Luteipulveratus flavus</name>
    <dbReference type="NCBI Taxonomy" id="3031728"/>
    <lineage>
        <taxon>Bacteria</taxon>
        <taxon>Bacillati</taxon>
        <taxon>Actinomycetota</taxon>
        <taxon>Actinomycetes</taxon>
        <taxon>Micrococcales</taxon>
        <taxon>Dermacoccaceae</taxon>
        <taxon>Luteipulveratus</taxon>
    </lineage>
</organism>
<comment type="caution">
    <text evidence="5">The sequence shown here is derived from an EMBL/GenBank/DDBJ whole genome shotgun (WGS) entry which is preliminary data.</text>
</comment>
<feature type="region of interest" description="Disordered" evidence="1">
    <location>
        <begin position="69"/>
        <end position="105"/>
    </location>
</feature>
<feature type="domain" description="Immune inhibitor A-like metallopeptidase VEG" evidence="4">
    <location>
        <begin position="648"/>
        <end position="804"/>
    </location>
</feature>
<evidence type="ECO:0000259" key="3">
    <source>
        <dbReference type="Pfam" id="PF05547"/>
    </source>
</evidence>
<keyword evidence="2" id="KW-0732">Signal</keyword>
<reference evidence="5 6" key="1">
    <citation type="submission" date="2023-03" db="EMBL/GenBank/DDBJ databases">
        <title>YIM 133296 draft genome.</title>
        <authorList>
            <person name="Xiong L."/>
        </authorList>
    </citation>
    <scope>NUCLEOTIDE SEQUENCE [LARGE SCALE GENOMIC DNA]</scope>
    <source>
        <strain evidence="5 6">YIM 133296</strain>
    </source>
</reference>
<proteinExistence type="predicted"/>
<accession>A0ABT6C2P7</accession>
<feature type="region of interest" description="Disordered" evidence="1">
    <location>
        <begin position="24"/>
        <end position="52"/>
    </location>
</feature>
<dbReference type="InterPro" id="IPR048665">
    <property type="entry name" value="InhA-like_VEG"/>
</dbReference>
<dbReference type="Proteomes" id="UP001528912">
    <property type="component" value="Unassembled WGS sequence"/>
</dbReference>
<dbReference type="PANTHER" id="PTHR41775:SF1">
    <property type="entry name" value="PEPTIDASE M6-LIKE DOMAIN-CONTAINING PROTEIN"/>
    <property type="match status" value="1"/>
</dbReference>
<dbReference type="SUPFAM" id="SSF55486">
    <property type="entry name" value="Metalloproteases ('zincins'), catalytic domain"/>
    <property type="match status" value="1"/>
</dbReference>
<dbReference type="EMBL" id="JAROAV010000008">
    <property type="protein sequence ID" value="MDF8263090.1"/>
    <property type="molecule type" value="Genomic_DNA"/>
</dbReference>
<dbReference type="Pfam" id="PF05547">
    <property type="entry name" value="Peptidase_M6"/>
    <property type="match status" value="1"/>
</dbReference>
<dbReference type="InterPro" id="IPR012300">
    <property type="entry name" value="Pept_M6_InhA"/>
</dbReference>
<feature type="chain" id="PRO_5045171989" evidence="2">
    <location>
        <begin position="28"/>
        <end position="816"/>
    </location>
</feature>
<evidence type="ECO:0000256" key="1">
    <source>
        <dbReference type="SAM" id="MobiDB-lite"/>
    </source>
</evidence>
<sequence>MHLTAPKVLGAAAALGLSLSLAPTSHATSAPPPGPSTELSTAGRHELPNPLESKRRALRQEALTKIINGQAKPERRGTSTVLKVGSGAESVKADKSGRRTAAKKGKDQYVELSREKTDRIFVVLAEFGNQRDPRYPDKDINPATPGPVTWNGPLHNQIPQPNRADNNRTIWQPDYNRQHYQDLYFGTGGAPGSGKAPESVRQYYERQSSGRYSVSGTVTDWVKVPYNEARYGRSTDPNEGKAGDDPNVCGAVACSNTWNLVDEAVDTWVTEQRAMGRTEAQIKAELKTFDVWDRYDYDGDGNFNEPDGYIDHFQIVHAGGDEADGDPQQGEDAIWSHRWYVDQAGTGSTGPSTNKRGGAQVGTTGLWVGDYTIQPENGGMSVFAHEYGHDLGLPDLYDTNRNDPGGNGVDWWSIMAQSRLSAPNDQGIGTRAGDFGAWEKLQLGWLDYETVLPSQNRTLQLGPHEYNSPRAQAVVAVLPKKPVTTALVQPFAGSKTWWSGSGDDLDNTMTRQVALPAGSPASLTMQAQWDIEDCGSDACDYAYVQVDTGSGWTAIPGSITKAAEGNGIDGKSTGWTPATFDLSAYAGKTIGLRLRYATDGAAGGKGFFADEIAVRSGSTTLVSSGAEASPEGWTLAGFSSVGATVTNSFDNYYIASHRDYVSFDRYLQSGPYNFGYANTKPNFAEHFPYQDGLLVSYWDTSYTNNNTTQHPGNGLILPIDANARPLVRLDGTYWRSRVAGYDAPFSREKSDSITLHVNGQPNYIRGQAAQPTFRDNGQYWYAETPYTGVKVPNNGVNISVLNQQGTTMKVKISQRR</sequence>
<evidence type="ECO:0000256" key="2">
    <source>
        <dbReference type="SAM" id="SignalP"/>
    </source>
</evidence>
<feature type="domain" description="Peptidase M6-like" evidence="3">
    <location>
        <begin position="108"/>
        <end position="440"/>
    </location>
</feature>